<evidence type="ECO:0000313" key="1">
    <source>
        <dbReference type="EMBL" id="GFN95933.1"/>
    </source>
</evidence>
<organism evidence="1 2">
    <name type="scientific">Plakobranchus ocellatus</name>
    <dbReference type="NCBI Taxonomy" id="259542"/>
    <lineage>
        <taxon>Eukaryota</taxon>
        <taxon>Metazoa</taxon>
        <taxon>Spiralia</taxon>
        <taxon>Lophotrochozoa</taxon>
        <taxon>Mollusca</taxon>
        <taxon>Gastropoda</taxon>
        <taxon>Heterobranchia</taxon>
        <taxon>Euthyneura</taxon>
        <taxon>Panpulmonata</taxon>
        <taxon>Sacoglossa</taxon>
        <taxon>Placobranchoidea</taxon>
        <taxon>Plakobranchidae</taxon>
        <taxon>Plakobranchus</taxon>
    </lineage>
</organism>
<reference evidence="1 2" key="1">
    <citation type="journal article" date="2021" name="Elife">
        <title>Chloroplast acquisition without the gene transfer in kleptoplastic sea slugs, Plakobranchus ocellatus.</title>
        <authorList>
            <person name="Maeda T."/>
            <person name="Takahashi S."/>
            <person name="Yoshida T."/>
            <person name="Shimamura S."/>
            <person name="Takaki Y."/>
            <person name="Nagai Y."/>
            <person name="Toyoda A."/>
            <person name="Suzuki Y."/>
            <person name="Arimoto A."/>
            <person name="Ishii H."/>
            <person name="Satoh N."/>
            <person name="Nishiyama T."/>
            <person name="Hasebe M."/>
            <person name="Maruyama T."/>
            <person name="Minagawa J."/>
            <person name="Obokata J."/>
            <person name="Shigenobu S."/>
        </authorList>
    </citation>
    <scope>NUCLEOTIDE SEQUENCE [LARGE SCALE GENOMIC DNA]</scope>
</reference>
<evidence type="ECO:0000313" key="2">
    <source>
        <dbReference type="Proteomes" id="UP000735302"/>
    </source>
</evidence>
<dbReference type="EMBL" id="BLXT01002595">
    <property type="protein sequence ID" value="GFN95933.1"/>
    <property type="molecule type" value="Genomic_DNA"/>
</dbReference>
<keyword evidence="2" id="KW-1185">Reference proteome</keyword>
<comment type="caution">
    <text evidence="1">The sequence shown here is derived from an EMBL/GenBank/DDBJ whole genome shotgun (WGS) entry which is preliminary data.</text>
</comment>
<sequence length="110" mass="12666">MKIKQTSKLGRLQERWAQQVTDNIQSEIEAARERTLENLDMSMMMGMATTRAQDMNLRIRRTKDKLLGNFLCLQMDSDVTRYYTSCEMCHRTVEKGSSSTENAPGIVPLM</sequence>
<dbReference type="Proteomes" id="UP000735302">
    <property type="component" value="Unassembled WGS sequence"/>
</dbReference>
<proteinExistence type="predicted"/>
<accession>A0AAV3ZPX0</accession>
<dbReference type="AlphaFoldDB" id="A0AAV3ZPX0"/>
<protein>
    <submittedName>
        <fullName evidence="1">Uncharacterized protein</fullName>
    </submittedName>
</protein>
<name>A0AAV3ZPX0_9GAST</name>
<gene>
    <name evidence="1" type="ORF">PoB_002243900</name>
</gene>